<proteinExistence type="predicted"/>
<feature type="non-terminal residue" evidence="1">
    <location>
        <position position="1"/>
    </location>
</feature>
<feature type="non-terminal residue" evidence="1">
    <location>
        <position position="293"/>
    </location>
</feature>
<name>X1NDE0_9ZZZZ</name>
<evidence type="ECO:0008006" key="2">
    <source>
        <dbReference type="Google" id="ProtNLM"/>
    </source>
</evidence>
<accession>X1NDE0</accession>
<comment type="caution">
    <text evidence="1">The sequence shown here is derived from an EMBL/GenBank/DDBJ whole genome shotgun (WGS) entry which is preliminary data.</text>
</comment>
<organism evidence="1">
    <name type="scientific">marine sediment metagenome</name>
    <dbReference type="NCBI Taxonomy" id="412755"/>
    <lineage>
        <taxon>unclassified sequences</taxon>
        <taxon>metagenomes</taxon>
        <taxon>ecological metagenomes</taxon>
    </lineage>
</organism>
<evidence type="ECO:0000313" key="1">
    <source>
        <dbReference type="EMBL" id="GAI16689.1"/>
    </source>
</evidence>
<reference evidence="1" key="1">
    <citation type="journal article" date="2014" name="Front. Microbiol.">
        <title>High frequency of phylogenetically diverse reductive dehalogenase-homologous genes in deep subseafloor sedimentary metagenomes.</title>
        <authorList>
            <person name="Kawai M."/>
            <person name="Futagami T."/>
            <person name="Toyoda A."/>
            <person name="Takaki Y."/>
            <person name="Nishi S."/>
            <person name="Hori S."/>
            <person name="Arai W."/>
            <person name="Tsubouchi T."/>
            <person name="Morono Y."/>
            <person name="Uchiyama I."/>
            <person name="Ito T."/>
            <person name="Fujiyama A."/>
            <person name="Inagaki F."/>
            <person name="Takami H."/>
        </authorList>
    </citation>
    <scope>NUCLEOTIDE SEQUENCE</scope>
    <source>
        <strain evidence="1">Expedition CK06-06</strain>
    </source>
</reference>
<dbReference type="EMBL" id="BARV01004241">
    <property type="protein sequence ID" value="GAI16689.1"/>
    <property type="molecule type" value="Genomic_DNA"/>
</dbReference>
<gene>
    <name evidence="1" type="ORF">S06H3_09555</name>
</gene>
<sequence length="293" mass="33575">NYYVAQALGLDPSGRLLSKEIFGNSVFYLDTNILFHALEPKARHHGSFKALSNACNQLQMELKVCQISLSEFQDVVKHYREIIRKVAAQIPEKTAPKIRGMFYRLYCEQLQSTGTADLDKIFDIFDNPVDDLSKLYNVARIHDGWFMEAEIQPETASFAEAIRQAYKKKRGRLKNKRSALHDALLLRWIPVEQGRTGKNTWLITLDTSLPGFVPEGENMPTRSLSITLDALLQWISPIAIHGDIEDEVAEIFAEAVKYQLLPQESFFELRDFLIFAEMEWSCKELPAEDVEEC</sequence>
<dbReference type="AlphaFoldDB" id="X1NDE0"/>
<protein>
    <recommendedName>
        <fullName evidence="2">DUF4935 domain-containing protein</fullName>
    </recommendedName>
</protein>